<dbReference type="RefSeq" id="WP_354015413.1">
    <property type="nucleotide sequence ID" value="NZ_JBEPMU010000006.1"/>
</dbReference>
<keyword evidence="2" id="KW-1185">Reference proteome</keyword>
<dbReference type="Pfam" id="PF13935">
    <property type="entry name" value="Ead_Ea22"/>
    <property type="match status" value="1"/>
</dbReference>
<organism evidence="1 2">
    <name type="scientific">Dyella japonica</name>
    <dbReference type="NCBI Taxonomy" id="231455"/>
    <lineage>
        <taxon>Bacteria</taxon>
        <taxon>Pseudomonadati</taxon>
        <taxon>Pseudomonadota</taxon>
        <taxon>Gammaproteobacteria</taxon>
        <taxon>Lysobacterales</taxon>
        <taxon>Rhodanobacteraceae</taxon>
        <taxon>Dyella</taxon>
    </lineage>
</organism>
<sequence length="147" mass="15916">MTTQPPDLKKLRELAEKATPQNFDSAQIIDTDGWVECPCCSGEGSIELSADYCNYDGEPLGVQFYGIGDAPANAEAFYRAFNPQTILALLDAYEASARDADVLRGHVNVLVNAGTYLVNRVVETKGVKCMDDMTHAIDGARHATQGD</sequence>
<dbReference type="EMBL" id="JBEPMU010000006">
    <property type="protein sequence ID" value="MET3654039.1"/>
    <property type="molecule type" value="Genomic_DNA"/>
</dbReference>
<name>A0ABV2JYZ8_9GAMM</name>
<dbReference type="Proteomes" id="UP001549184">
    <property type="component" value="Unassembled WGS sequence"/>
</dbReference>
<proteinExistence type="predicted"/>
<evidence type="ECO:0000313" key="1">
    <source>
        <dbReference type="EMBL" id="MET3654039.1"/>
    </source>
</evidence>
<gene>
    <name evidence="1" type="ORF">ABIC75_003777</name>
</gene>
<comment type="caution">
    <text evidence="1">The sequence shown here is derived from an EMBL/GenBank/DDBJ whole genome shotgun (WGS) entry which is preliminary data.</text>
</comment>
<evidence type="ECO:0000313" key="2">
    <source>
        <dbReference type="Proteomes" id="UP001549184"/>
    </source>
</evidence>
<reference evidence="1 2" key="1">
    <citation type="submission" date="2024-06" db="EMBL/GenBank/DDBJ databases">
        <title>Sorghum-associated microbial communities from plants grown in Nebraska, USA.</title>
        <authorList>
            <person name="Schachtman D."/>
        </authorList>
    </citation>
    <scope>NUCLEOTIDE SEQUENCE [LARGE SCALE GENOMIC DNA]</scope>
    <source>
        <strain evidence="1 2">1073</strain>
    </source>
</reference>
<dbReference type="InterPro" id="IPR025153">
    <property type="entry name" value="Ead_Ea22"/>
</dbReference>
<protein>
    <submittedName>
        <fullName evidence="1">Uncharacterized protein</fullName>
    </submittedName>
</protein>
<accession>A0ABV2JYZ8</accession>